<name>A0A081C5B1_VECG1</name>
<dbReference type="Proteomes" id="UP000030661">
    <property type="component" value="Unassembled WGS sequence"/>
</dbReference>
<evidence type="ECO:0000256" key="1">
    <source>
        <dbReference type="SAM" id="MobiDB-lite"/>
    </source>
</evidence>
<dbReference type="EMBL" id="DF820470">
    <property type="protein sequence ID" value="GAK59766.1"/>
    <property type="molecule type" value="Genomic_DNA"/>
</dbReference>
<dbReference type="HOGENOM" id="CLU_1207887_0_0_0"/>
<dbReference type="AlphaFoldDB" id="A0A081C5B1"/>
<sequence length="229" mass="24083">MHPVDGRAALDYSDGRGRGEGVINAALEETVGIVALPDGTWRSRYRVDGHWWQIVVRSQGQTCHYKGPLGGSGWRAGLLDSAHGAPGVLSARLSGDSPGDPDRDSQSDPDRAPPPTPTCGGVAFEGFCWYLSEVVGDTCQAICEAEGLAVDTAVDTGGNFWDVHDAASCRSLLIVLHHPTVEPSSTILSLTSEYGLCGAAMTGTVTRFDGGQHATTQVFNNAQVACPCQ</sequence>
<protein>
    <submittedName>
        <fullName evidence="2">Uncharacterized protein</fullName>
    </submittedName>
</protein>
<proteinExistence type="predicted"/>
<accession>A0A081C5B1</accession>
<feature type="compositionally biased region" description="Basic and acidic residues" evidence="1">
    <location>
        <begin position="100"/>
        <end position="111"/>
    </location>
</feature>
<keyword evidence="3" id="KW-1185">Reference proteome</keyword>
<reference evidence="2" key="1">
    <citation type="journal article" date="2015" name="PeerJ">
        <title>First genomic representation of candidate bacterial phylum KSB3 points to enhanced environmental sensing as a trigger of wastewater bulking.</title>
        <authorList>
            <person name="Sekiguchi Y."/>
            <person name="Ohashi A."/>
            <person name="Parks D.H."/>
            <person name="Yamauchi T."/>
            <person name="Tyson G.W."/>
            <person name="Hugenholtz P."/>
        </authorList>
    </citation>
    <scope>NUCLEOTIDE SEQUENCE [LARGE SCALE GENOMIC DNA]</scope>
</reference>
<gene>
    <name evidence="2" type="ORF">U27_06751</name>
</gene>
<evidence type="ECO:0000313" key="2">
    <source>
        <dbReference type="EMBL" id="GAK59766.1"/>
    </source>
</evidence>
<feature type="region of interest" description="Disordered" evidence="1">
    <location>
        <begin position="89"/>
        <end position="116"/>
    </location>
</feature>
<evidence type="ECO:0000313" key="3">
    <source>
        <dbReference type="Proteomes" id="UP000030661"/>
    </source>
</evidence>
<organism evidence="2">
    <name type="scientific">Vecturithrix granuli</name>
    <dbReference type="NCBI Taxonomy" id="1499967"/>
    <lineage>
        <taxon>Bacteria</taxon>
        <taxon>Candidatus Moduliflexota</taxon>
        <taxon>Candidatus Vecturitrichia</taxon>
        <taxon>Candidatus Vecturitrichales</taxon>
        <taxon>Candidatus Vecturitrichaceae</taxon>
        <taxon>Candidatus Vecturithrix</taxon>
    </lineage>
</organism>